<dbReference type="Proteomes" id="UP000188605">
    <property type="component" value="Unassembled WGS sequence"/>
</dbReference>
<proteinExistence type="predicted"/>
<comment type="caution">
    <text evidence="1">The sequence shown here is derived from an EMBL/GenBank/DDBJ whole genome shotgun (WGS) entry which is preliminary data.</text>
</comment>
<organism evidence="1 2">
    <name type="scientific">Candidatus Epulonipiscium fishelsonii</name>
    <dbReference type="NCBI Taxonomy" id="77094"/>
    <lineage>
        <taxon>Bacteria</taxon>
        <taxon>Bacillati</taxon>
        <taxon>Bacillota</taxon>
        <taxon>Clostridia</taxon>
        <taxon>Lachnospirales</taxon>
        <taxon>Lachnospiraceae</taxon>
        <taxon>Candidatus Epulonipiscium</taxon>
    </lineage>
</organism>
<reference evidence="1" key="1">
    <citation type="submission" date="2016-08" db="EMBL/GenBank/DDBJ databases">
        <authorList>
            <person name="Ngugi D.K."/>
            <person name="Miyake S."/>
            <person name="Stingl U."/>
        </authorList>
    </citation>
    <scope>NUCLEOTIDE SEQUENCE</scope>
    <source>
        <strain evidence="1">SCG-B11WGA-EpuloA1</strain>
    </source>
</reference>
<gene>
    <name evidence="1" type="ORF">AN396_02690</name>
</gene>
<name>A0ACC8XF68_9FIRM</name>
<evidence type="ECO:0000313" key="1">
    <source>
        <dbReference type="EMBL" id="ONI41924.1"/>
    </source>
</evidence>
<evidence type="ECO:0000313" key="2">
    <source>
        <dbReference type="Proteomes" id="UP000188605"/>
    </source>
</evidence>
<dbReference type="EMBL" id="LJDB01000025">
    <property type="protein sequence ID" value="ONI41924.1"/>
    <property type="molecule type" value="Genomic_DNA"/>
</dbReference>
<sequence>MIKFICKRLLAGILSLFILATITFFTMRIIPGSPFGQEGIAMSPQVAEALNKKYALDKSLPEQYLIYLQNALQGDFGESIKRPGMDVTYIISRGAPSTIKLGFYAFSFAMVVGLTLGIISALTKKRWLQGIITFIATLGVSIPSFLMAMLLMIIFGVTLKLFPLVGLNTPKHYVLPTISLAIYPISVITRLTRSSLRDVMNKDYITLARSKGSKELVVIIKHGLKNALLPIVTYSGPLIAYLMTGSFVIESLFSIPGIGSEFVNSITNRDYTLIMGMSIFFGSLVIITSLLADIVSAIVDPRIKLKV</sequence>
<keyword evidence="2" id="KW-1185">Reference proteome</keyword>
<protein>
    <submittedName>
        <fullName evidence="1">Peptide ABC transporter permease</fullName>
    </submittedName>
</protein>
<accession>A0ACC8XF68</accession>